<proteinExistence type="predicted"/>
<dbReference type="AlphaFoldDB" id="A4U1S6"/>
<reference evidence="1" key="1">
    <citation type="journal article" date="2007" name="J. Bacteriol.">
        <title>Comparative genome analysis of four magnetotactic bacteria reveals a complex set of group-specific genes implicated in magnetosome biomineralization and function.</title>
        <authorList>
            <person name="Richter M."/>
            <person name="Kube M."/>
            <person name="Bazylinski D.A."/>
            <person name="Lombardot T."/>
            <person name="Gloeckner F.O."/>
            <person name="Reinhardt R."/>
            <person name="Schueler D."/>
        </authorList>
    </citation>
    <scope>NUCLEOTIDE SEQUENCE</scope>
    <source>
        <strain evidence="1">MSR-1</strain>
    </source>
</reference>
<name>A4U1S6_9PROT</name>
<gene>
    <name evidence="1" type="ORF">MGR_3017</name>
</gene>
<evidence type="ECO:0000313" key="1">
    <source>
        <dbReference type="EMBL" id="CAM76833.1"/>
    </source>
</evidence>
<organism evidence="1">
    <name type="scientific">Magnetospirillum gryphiswaldense</name>
    <dbReference type="NCBI Taxonomy" id="55518"/>
    <lineage>
        <taxon>Bacteria</taxon>
        <taxon>Pseudomonadati</taxon>
        <taxon>Pseudomonadota</taxon>
        <taxon>Alphaproteobacteria</taxon>
        <taxon>Rhodospirillales</taxon>
        <taxon>Rhodospirillaceae</taxon>
        <taxon>Magnetospirillum</taxon>
    </lineage>
</organism>
<protein>
    <submittedName>
        <fullName evidence="1">Uncharacterized protein</fullName>
    </submittedName>
</protein>
<sequence length="30" mass="3850">MFFFIFFDYFYRFKCLETSCRKISLNKKII</sequence>
<accession>A4U1S6</accession>
<dbReference type="EMBL" id="CU459003">
    <property type="protein sequence ID" value="CAM76833.1"/>
    <property type="molecule type" value="Genomic_DNA"/>
</dbReference>